<dbReference type="Proteomes" id="UP000033058">
    <property type="component" value="Chromosome"/>
</dbReference>
<dbReference type="GO" id="GO:0019441">
    <property type="term" value="P:L-tryptophan catabolic process to kynurenine"/>
    <property type="evidence" value="ECO:0007669"/>
    <property type="project" value="InterPro"/>
</dbReference>
<evidence type="ECO:0000256" key="1">
    <source>
        <dbReference type="ARBA" id="ARBA00001947"/>
    </source>
</evidence>
<keyword evidence="5 8" id="KW-0378">Hydrolase</keyword>
<evidence type="ECO:0000256" key="7">
    <source>
        <dbReference type="ARBA" id="ARBA00023079"/>
    </source>
</evidence>
<dbReference type="PANTHER" id="PTHR31118">
    <property type="entry name" value="CYCLASE-LIKE PROTEIN 2"/>
    <property type="match status" value="1"/>
</dbReference>
<dbReference type="Pfam" id="PF04199">
    <property type="entry name" value="Cyclase"/>
    <property type="match status" value="1"/>
</dbReference>
<comment type="cofactor">
    <cofactor evidence="1">
        <name>Zn(2+)</name>
        <dbReference type="ChEBI" id="CHEBI:29105"/>
    </cofactor>
</comment>
<comment type="subunit">
    <text evidence="3">Homodimer.</text>
</comment>
<evidence type="ECO:0000313" key="9">
    <source>
        <dbReference type="Proteomes" id="UP000033058"/>
    </source>
</evidence>
<dbReference type="GO" id="GO:0004061">
    <property type="term" value="F:arylformamidase activity"/>
    <property type="evidence" value="ECO:0007669"/>
    <property type="project" value="InterPro"/>
</dbReference>
<evidence type="ECO:0000256" key="3">
    <source>
        <dbReference type="ARBA" id="ARBA00011738"/>
    </source>
</evidence>
<evidence type="ECO:0000256" key="5">
    <source>
        <dbReference type="ARBA" id="ARBA00022801"/>
    </source>
</evidence>
<dbReference type="RefSeq" id="WP_011032557.1">
    <property type="nucleotide sequence ID" value="NZ_CP009509.1"/>
</dbReference>
<dbReference type="Gene3D" id="3.50.30.50">
    <property type="entry name" value="Putative cyclase"/>
    <property type="match status" value="1"/>
</dbReference>
<dbReference type="SUPFAM" id="SSF102198">
    <property type="entry name" value="Putative cyclase"/>
    <property type="match status" value="1"/>
</dbReference>
<keyword evidence="4" id="KW-0479">Metal-binding</keyword>
<organism evidence="8 9">
    <name type="scientific">Methanosarcina mazei WWM610</name>
    <dbReference type="NCBI Taxonomy" id="1434117"/>
    <lineage>
        <taxon>Archaea</taxon>
        <taxon>Methanobacteriati</taxon>
        <taxon>Methanobacteriota</taxon>
        <taxon>Stenosarchaea group</taxon>
        <taxon>Methanomicrobia</taxon>
        <taxon>Methanosarcinales</taxon>
        <taxon>Methanosarcinaceae</taxon>
        <taxon>Methanosarcina</taxon>
    </lineage>
</organism>
<evidence type="ECO:0000313" key="8">
    <source>
        <dbReference type="EMBL" id="AKB39701.1"/>
    </source>
</evidence>
<evidence type="ECO:0000256" key="2">
    <source>
        <dbReference type="ARBA" id="ARBA00005023"/>
    </source>
</evidence>
<dbReference type="EMBL" id="CP009509">
    <property type="protein sequence ID" value="AKB39701.1"/>
    <property type="molecule type" value="Genomic_DNA"/>
</dbReference>
<dbReference type="AlphaFoldDB" id="A0A0E3LEV9"/>
<gene>
    <name evidence="8" type="ORF">MSMAW_0710</name>
</gene>
<dbReference type="GO" id="GO:0046872">
    <property type="term" value="F:metal ion binding"/>
    <property type="evidence" value="ECO:0007669"/>
    <property type="project" value="UniProtKB-KW"/>
</dbReference>
<dbReference type="GeneID" id="24850342"/>
<dbReference type="FunFam" id="3.50.30.50:FF:000001">
    <property type="entry name" value="Kynurenine formamidase"/>
    <property type="match status" value="1"/>
</dbReference>
<proteinExistence type="predicted"/>
<comment type="pathway">
    <text evidence="2">Amino-acid degradation.</text>
</comment>
<keyword evidence="6" id="KW-0862">Zinc</keyword>
<evidence type="ECO:0000256" key="4">
    <source>
        <dbReference type="ARBA" id="ARBA00022723"/>
    </source>
</evidence>
<reference evidence="8 9" key="1">
    <citation type="submission" date="2014-07" db="EMBL/GenBank/DDBJ databases">
        <title>Methanogenic archaea and the global carbon cycle.</title>
        <authorList>
            <person name="Henriksen J.R."/>
            <person name="Luke J."/>
            <person name="Reinhart S."/>
            <person name="Benedict M.N."/>
            <person name="Youngblut N.D."/>
            <person name="Metcalf M.E."/>
            <person name="Whitaker R.J."/>
            <person name="Metcalf W.W."/>
        </authorList>
    </citation>
    <scope>NUCLEOTIDE SEQUENCE [LARGE SCALE GENOMIC DNA]</scope>
    <source>
        <strain evidence="8 9">WWM610</strain>
    </source>
</reference>
<sequence length="242" mass="26317">MFPPEKMPFKGKITDITVPISPSTPIFPGDPEPSIESAFTIEKDGCAVSRLILGSHTGTHVDAPSHILKDGLAVDDLNLENLIGQAVVLDFSFRNGALTDYILDKAYNHLKNTDHVSILLLKTKPSFHYENNSRVSGLQAGESNKGIEFEEPPENSVYLDSGAAEWIVRNGFKTVGIDSFSVDNLSSENLSAHHILLSNNVNIVECLDMSSVEAGIYFFLCLPLKIEGCDGAPARALLIPYS</sequence>
<protein>
    <submittedName>
        <fullName evidence="8">Metal-dependent hydrolase</fullName>
    </submittedName>
</protein>
<accession>A0A0E3LEV9</accession>
<evidence type="ECO:0000256" key="6">
    <source>
        <dbReference type="ARBA" id="ARBA00022833"/>
    </source>
</evidence>
<dbReference type="InterPro" id="IPR007325">
    <property type="entry name" value="KFase/CYL"/>
</dbReference>
<dbReference type="InterPro" id="IPR037175">
    <property type="entry name" value="KFase_sf"/>
</dbReference>
<name>A0A0E3LEV9_METMZ</name>
<dbReference type="PANTHER" id="PTHR31118:SF12">
    <property type="entry name" value="CYCLASE-LIKE PROTEIN 2"/>
    <property type="match status" value="1"/>
</dbReference>
<dbReference type="HOGENOM" id="CLU_030671_3_1_2"/>
<dbReference type="PATRIC" id="fig|1434117.4.peg.879"/>
<keyword evidence="7" id="KW-0823">Tryptophan catabolism</keyword>